<evidence type="ECO:0000313" key="2">
    <source>
        <dbReference type="Proteomes" id="UP000663888"/>
    </source>
</evidence>
<protein>
    <recommendedName>
        <fullName evidence="3">BTB domain-containing protein</fullName>
    </recommendedName>
</protein>
<dbReference type="EMBL" id="CAJMWX010001420">
    <property type="protein sequence ID" value="CAE6488005.1"/>
    <property type="molecule type" value="Genomic_DNA"/>
</dbReference>
<evidence type="ECO:0008006" key="3">
    <source>
        <dbReference type="Google" id="ProtNLM"/>
    </source>
</evidence>
<organism evidence="1 2">
    <name type="scientific">Rhizoctonia solani</name>
    <dbReference type="NCBI Taxonomy" id="456999"/>
    <lineage>
        <taxon>Eukaryota</taxon>
        <taxon>Fungi</taxon>
        <taxon>Dikarya</taxon>
        <taxon>Basidiomycota</taxon>
        <taxon>Agaricomycotina</taxon>
        <taxon>Agaricomycetes</taxon>
        <taxon>Cantharellales</taxon>
        <taxon>Ceratobasidiaceae</taxon>
        <taxon>Rhizoctonia</taxon>
    </lineage>
</organism>
<comment type="caution">
    <text evidence="1">The sequence shown here is derived from an EMBL/GenBank/DDBJ whole genome shotgun (WGS) entry which is preliminary data.</text>
</comment>
<evidence type="ECO:0000313" key="1">
    <source>
        <dbReference type="EMBL" id="CAE6488005.1"/>
    </source>
</evidence>
<accession>A0A8H3CNC6</accession>
<dbReference type="AlphaFoldDB" id="A0A8H3CNC6"/>
<dbReference type="Proteomes" id="UP000663888">
    <property type="component" value="Unassembled WGS sequence"/>
</dbReference>
<proteinExistence type="predicted"/>
<reference evidence="1" key="1">
    <citation type="submission" date="2021-01" db="EMBL/GenBank/DDBJ databases">
        <authorList>
            <person name="Kaushik A."/>
        </authorList>
    </citation>
    <scope>NUCLEOTIDE SEQUENCE</scope>
    <source>
        <strain evidence="1">AG4-R118</strain>
    </source>
</reference>
<name>A0A8H3CNC6_9AGAM</name>
<gene>
    <name evidence="1" type="ORF">RDB_LOCUS134928</name>
</gene>
<sequence length="221" mass="24568">MPIILENLPTDYPPISVSSRFNSDSWDLQNADVLFLTPDQVFFYAHRSVLLRHSSNFFGGFLAEDTMYNEDEEIDVSQPMDDSVSGLSVEPRLVIVNFSSDILNVILLALYQLHIQDFAPSNETLRQVIPTLVTLGYDPSVVAYPGSELYALLLKSAAADPLPMYAAAAQCSFESLAVAVSAMTLRTQLHEITDELSQQMGPVYMRRLFCAYNNSTSSSHN</sequence>